<keyword evidence="1" id="KW-0472">Membrane</keyword>
<protein>
    <recommendedName>
        <fullName evidence="4">SpoOB alpha-helical domain-containing protein</fullName>
    </recommendedName>
</protein>
<gene>
    <name evidence="2" type="ordered locus">Nther_0531</name>
</gene>
<evidence type="ECO:0000256" key="1">
    <source>
        <dbReference type="SAM" id="Phobius"/>
    </source>
</evidence>
<accession>B2A6B6</accession>
<organism evidence="2 3">
    <name type="scientific">Natranaerobius thermophilus (strain ATCC BAA-1301 / DSM 18059 / JW/NM-WN-LF)</name>
    <dbReference type="NCBI Taxonomy" id="457570"/>
    <lineage>
        <taxon>Bacteria</taxon>
        <taxon>Bacillati</taxon>
        <taxon>Bacillota</taxon>
        <taxon>Clostridia</taxon>
        <taxon>Natranaerobiales</taxon>
        <taxon>Natranaerobiaceae</taxon>
        <taxon>Natranaerobius</taxon>
    </lineage>
</organism>
<dbReference type="RefSeq" id="WP_012447013.1">
    <property type="nucleotide sequence ID" value="NC_010718.1"/>
</dbReference>
<dbReference type="HOGENOM" id="CLU_1072936_0_0_9"/>
<name>B2A6B6_NATTJ</name>
<dbReference type="EMBL" id="CP001034">
    <property type="protein sequence ID" value="ACB84127.1"/>
    <property type="molecule type" value="Genomic_DNA"/>
</dbReference>
<keyword evidence="1" id="KW-0812">Transmembrane</keyword>
<proteinExistence type="predicted"/>
<feature type="transmembrane region" description="Helical" evidence="1">
    <location>
        <begin position="9"/>
        <end position="27"/>
    </location>
</feature>
<keyword evidence="1" id="KW-1133">Transmembrane helix</keyword>
<evidence type="ECO:0008006" key="4">
    <source>
        <dbReference type="Google" id="ProtNLM"/>
    </source>
</evidence>
<dbReference type="Proteomes" id="UP000001683">
    <property type="component" value="Chromosome"/>
</dbReference>
<dbReference type="STRING" id="457570.Nther_0531"/>
<dbReference type="InParanoid" id="B2A6B6"/>
<evidence type="ECO:0000313" key="3">
    <source>
        <dbReference type="Proteomes" id="UP000001683"/>
    </source>
</evidence>
<reference evidence="2 3" key="1">
    <citation type="submission" date="2008-04" db="EMBL/GenBank/DDBJ databases">
        <title>Complete sequence of chromosome of Natranaerobius thermophilus JW/NM-WN-LF.</title>
        <authorList>
            <consortium name="US DOE Joint Genome Institute"/>
            <person name="Copeland A."/>
            <person name="Lucas S."/>
            <person name="Lapidus A."/>
            <person name="Glavina del Rio T."/>
            <person name="Dalin E."/>
            <person name="Tice H."/>
            <person name="Bruce D."/>
            <person name="Goodwin L."/>
            <person name="Pitluck S."/>
            <person name="Chertkov O."/>
            <person name="Brettin T."/>
            <person name="Detter J.C."/>
            <person name="Han C."/>
            <person name="Kuske C.R."/>
            <person name="Schmutz J."/>
            <person name="Larimer F."/>
            <person name="Land M."/>
            <person name="Hauser L."/>
            <person name="Kyrpides N."/>
            <person name="Lykidis A."/>
            <person name="Mesbah N.M."/>
            <person name="Wiegel J."/>
        </authorList>
    </citation>
    <scope>NUCLEOTIDE SEQUENCE [LARGE SCALE GENOMIC DNA]</scope>
    <source>
        <strain evidence="3">ATCC BAA-1301 / DSM 18059 / JW/NM-WN-LF</strain>
    </source>
</reference>
<dbReference type="Gene3D" id="1.10.287.130">
    <property type="match status" value="1"/>
</dbReference>
<evidence type="ECO:0000313" key="2">
    <source>
        <dbReference type="EMBL" id="ACB84127.1"/>
    </source>
</evidence>
<dbReference type="AlphaFoldDB" id="B2A6B6"/>
<dbReference type="KEGG" id="nth:Nther_0531"/>
<sequence>MDQKGFQQGICGVIIGIVVTFLIPLMADLITPYLLFLTPVVIIYWLIVYKYLKKQYHQELNKRVSEIKERNYQQLTNDIRRIRHDIVNHFQIVYSLAQLSGEQRLIKHLKKIKFLDVLYGEILKLPQYDLTAFYLNQFVKTLDSGGQFYFRNTANINEFDLGKTTAELLQNICDEINLFKNTDTSLKINWELREDEDCYIIVLDVYDSQRTWKTIDENFFIALQDKFDELKFNFEYFTFKTQIWIKLCIYKNTDKSSLQ</sequence>
<reference evidence="2 3" key="2">
    <citation type="journal article" date="2011" name="J. Bacteriol.">
        <title>Complete genome sequence of the anaerobic, halophilic alkalithermophile Natranaerobius thermophilus JW/NM-WN-LF.</title>
        <authorList>
            <person name="Zhao B."/>
            <person name="Mesbah N.M."/>
            <person name="Dalin E."/>
            <person name="Goodwin L."/>
            <person name="Nolan M."/>
            <person name="Pitluck S."/>
            <person name="Chertkov O."/>
            <person name="Brettin T.S."/>
            <person name="Han J."/>
            <person name="Larimer F.W."/>
            <person name="Land M.L."/>
            <person name="Hauser L."/>
            <person name="Kyrpides N."/>
            <person name="Wiegel J."/>
        </authorList>
    </citation>
    <scope>NUCLEOTIDE SEQUENCE [LARGE SCALE GENOMIC DNA]</scope>
    <source>
        <strain evidence="3">ATCC BAA-1301 / DSM 18059 / JW/NM-WN-LF</strain>
    </source>
</reference>
<feature type="transmembrane region" description="Helical" evidence="1">
    <location>
        <begin position="33"/>
        <end position="52"/>
    </location>
</feature>
<keyword evidence="3" id="KW-1185">Reference proteome</keyword>
<dbReference type="OrthoDB" id="1677679at2"/>